<keyword evidence="3" id="KW-1133">Transmembrane helix</keyword>
<dbReference type="Gene3D" id="3.90.550.10">
    <property type="entry name" value="Spore Coat Polysaccharide Biosynthesis Protein SpsA, Chain A"/>
    <property type="match status" value="1"/>
</dbReference>
<feature type="region of interest" description="Disordered" evidence="2">
    <location>
        <begin position="143"/>
        <end position="173"/>
    </location>
</feature>
<evidence type="ECO:0008006" key="6">
    <source>
        <dbReference type="Google" id="ProtNLM"/>
    </source>
</evidence>
<evidence type="ECO:0000313" key="4">
    <source>
        <dbReference type="EMBL" id="CAL1546035.1"/>
    </source>
</evidence>
<dbReference type="PANTHER" id="PTHR11675:SF126">
    <property type="entry name" value="RICIN B LECTIN DOMAIN-CONTAINING PROTEIN"/>
    <property type="match status" value="1"/>
</dbReference>
<dbReference type="Proteomes" id="UP001497497">
    <property type="component" value="Unassembled WGS sequence"/>
</dbReference>
<comment type="caution">
    <text evidence="4">The sequence shown here is derived from an EMBL/GenBank/DDBJ whole genome shotgun (WGS) entry which is preliminary data.</text>
</comment>
<feature type="transmembrane region" description="Helical" evidence="3">
    <location>
        <begin position="9"/>
        <end position="27"/>
    </location>
</feature>
<feature type="non-terminal residue" evidence="4">
    <location>
        <position position="331"/>
    </location>
</feature>
<keyword evidence="5" id="KW-1185">Reference proteome</keyword>
<gene>
    <name evidence="4" type="ORF">GSLYS_00019412001</name>
</gene>
<organism evidence="4 5">
    <name type="scientific">Lymnaea stagnalis</name>
    <name type="common">Great pond snail</name>
    <name type="synonym">Helix stagnalis</name>
    <dbReference type="NCBI Taxonomy" id="6523"/>
    <lineage>
        <taxon>Eukaryota</taxon>
        <taxon>Metazoa</taxon>
        <taxon>Spiralia</taxon>
        <taxon>Lophotrochozoa</taxon>
        <taxon>Mollusca</taxon>
        <taxon>Gastropoda</taxon>
        <taxon>Heterobranchia</taxon>
        <taxon>Euthyneura</taxon>
        <taxon>Panpulmonata</taxon>
        <taxon>Hygrophila</taxon>
        <taxon>Lymnaeoidea</taxon>
        <taxon>Lymnaeidae</taxon>
        <taxon>Lymnaea</taxon>
    </lineage>
</organism>
<dbReference type="InterPro" id="IPR029044">
    <property type="entry name" value="Nucleotide-diphossugar_trans"/>
</dbReference>
<feature type="region of interest" description="Disordered" evidence="2">
    <location>
        <begin position="220"/>
        <end position="247"/>
    </location>
</feature>
<sequence length="331" mass="37431">MFYLRRRNLKFFVTGGVLLLFYVYIFISSSNIDQFLSRAYARSAALTADGNKTKLISPFEGPVEDLLGGKVNMRIKSRRKGAGRRHRGGPFDDSAEVTEAQAEWGKGFKVMPGIHNPLKFMPVERDEPSDSQDDNDVKIVERLGDDARGEPQLGQLPAPKGRENGPLVEEPVNDVKDPVPAEVVPEVRVTQAPYEDPGCCIEVKKKKTYLSVDFPPFVKFGKPGDPGENGQKADFRPNQLTSEEKKQKEKDFEINFFDEWLSRKIALHRSLPDDRVPECRKNYTYLPAASVLIVFHNEAWTTLLRSIHSILDRTPAVLLHEIVLLDDFSDM</sequence>
<name>A0AAV2IGV4_LYMST</name>
<dbReference type="EMBL" id="CAXITT010000762">
    <property type="protein sequence ID" value="CAL1546035.1"/>
    <property type="molecule type" value="Genomic_DNA"/>
</dbReference>
<dbReference type="AlphaFoldDB" id="A0AAV2IGV4"/>
<evidence type="ECO:0000313" key="5">
    <source>
        <dbReference type="Proteomes" id="UP001497497"/>
    </source>
</evidence>
<evidence type="ECO:0000256" key="2">
    <source>
        <dbReference type="SAM" id="MobiDB-lite"/>
    </source>
</evidence>
<dbReference type="GO" id="GO:0006493">
    <property type="term" value="P:protein O-linked glycosylation"/>
    <property type="evidence" value="ECO:0007669"/>
    <property type="project" value="TreeGrafter"/>
</dbReference>
<accession>A0AAV2IGV4</accession>
<evidence type="ECO:0000256" key="1">
    <source>
        <dbReference type="ARBA" id="ARBA00023157"/>
    </source>
</evidence>
<evidence type="ECO:0000256" key="3">
    <source>
        <dbReference type="SAM" id="Phobius"/>
    </source>
</evidence>
<keyword evidence="3" id="KW-0472">Membrane</keyword>
<protein>
    <recommendedName>
        <fullName evidence="6">Glycosyltransferase 2-like domain-containing protein</fullName>
    </recommendedName>
</protein>
<dbReference type="SUPFAM" id="SSF53448">
    <property type="entry name" value="Nucleotide-diphospho-sugar transferases"/>
    <property type="match status" value="1"/>
</dbReference>
<dbReference type="PANTHER" id="PTHR11675">
    <property type="entry name" value="N-ACETYLGALACTOSAMINYLTRANSFERASE"/>
    <property type="match status" value="1"/>
</dbReference>
<keyword evidence="3" id="KW-0812">Transmembrane</keyword>
<proteinExistence type="predicted"/>
<keyword evidence="1" id="KW-1015">Disulfide bond</keyword>
<reference evidence="4 5" key="1">
    <citation type="submission" date="2024-04" db="EMBL/GenBank/DDBJ databases">
        <authorList>
            <consortium name="Genoscope - CEA"/>
            <person name="William W."/>
        </authorList>
    </citation>
    <scope>NUCLEOTIDE SEQUENCE [LARGE SCALE GENOMIC DNA]</scope>
</reference>
<dbReference type="GO" id="GO:0004653">
    <property type="term" value="F:polypeptide N-acetylgalactosaminyltransferase activity"/>
    <property type="evidence" value="ECO:0007669"/>
    <property type="project" value="TreeGrafter"/>
</dbReference>
<dbReference type="GO" id="GO:0005794">
    <property type="term" value="C:Golgi apparatus"/>
    <property type="evidence" value="ECO:0007669"/>
    <property type="project" value="TreeGrafter"/>
</dbReference>